<comment type="caution">
    <text evidence="2">The sequence shown here is derived from an EMBL/GenBank/DDBJ whole genome shotgun (WGS) entry which is preliminary data.</text>
</comment>
<proteinExistence type="predicted"/>
<accession>A0A918AJU5</accession>
<dbReference type="RefSeq" id="WP_189221257.1">
    <property type="nucleotide sequence ID" value="NZ_BMRG01000001.1"/>
</dbReference>
<dbReference type="AlphaFoldDB" id="A0A918AJU5"/>
<keyword evidence="1" id="KW-0812">Transmembrane</keyword>
<evidence type="ECO:0000313" key="2">
    <source>
        <dbReference type="EMBL" id="GGP35977.1"/>
    </source>
</evidence>
<keyword evidence="3" id="KW-1185">Reference proteome</keyword>
<gene>
    <name evidence="2" type="ORF">GCM10010185_03720</name>
</gene>
<feature type="transmembrane region" description="Helical" evidence="1">
    <location>
        <begin position="6"/>
        <end position="32"/>
    </location>
</feature>
<keyword evidence="1" id="KW-1133">Transmembrane helix</keyword>
<evidence type="ECO:0000256" key="1">
    <source>
        <dbReference type="SAM" id="Phobius"/>
    </source>
</evidence>
<feature type="transmembrane region" description="Helical" evidence="1">
    <location>
        <begin position="39"/>
        <end position="72"/>
    </location>
</feature>
<sequence>MTSELIATAVVLVVPVPLPFLLLTLAALLLAVLAWRLVLAAAVLLAGAWLLVSVGAAGLVTLLALAVFAAALPPCLTSGSRTVRLHRQEVA</sequence>
<keyword evidence="1" id="KW-0472">Membrane</keyword>
<reference evidence="2" key="2">
    <citation type="submission" date="2020-09" db="EMBL/GenBank/DDBJ databases">
        <authorList>
            <person name="Sun Q."/>
            <person name="Ohkuma M."/>
        </authorList>
    </citation>
    <scope>NUCLEOTIDE SEQUENCE</scope>
    <source>
        <strain evidence="2">JCM 3313</strain>
    </source>
</reference>
<evidence type="ECO:0000313" key="3">
    <source>
        <dbReference type="Proteomes" id="UP000639606"/>
    </source>
</evidence>
<protein>
    <submittedName>
        <fullName evidence="2">Uncharacterized protein</fullName>
    </submittedName>
</protein>
<reference evidence="2" key="1">
    <citation type="journal article" date="2014" name="Int. J. Syst. Evol. Microbiol.">
        <title>Complete genome sequence of Corynebacterium casei LMG S-19264T (=DSM 44701T), isolated from a smear-ripened cheese.</title>
        <authorList>
            <consortium name="US DOE Joint Genome Institute (JGI-PGF)"/>
            <person name="Walter F."/>
            <person name="Albersmeier A."/>
            <person name="Kalinowski J."/>
            <person name="Ruckert C."/>
        </authorList>
    </citation>
    <scope>NUCLEOTIDE SEQUENCE</scope>
    <source>
        <strain evidence="2">JCM 3313</strain>
    </source>
</reference>
<dbReference type="EMBL" id="BMRG01000001">
    <property type="protein sequence ID" value="GGP35977.1"/>
    <property type="molecule type" value="Genomic_DNA"/>
</dbReference>
<name>A0A918AJU5_9PSEU</name>
<dbReference type="Proteomes" id="UP000639606">
    <property type="component" value="Unassembled WGS sequence"/>
</dbReference>
<organism evidence="2 3">
    <name type="scientific">Saccharothrix coeruleofusca</name>
    <dbReference type="NCBI Taxonomy" id="33919"/>
    <lineage>
        <taxon>Bacteria</taxon>
        <taxon>Bacillati</taxon>
        <taxon>Actinomycetota</taxon>
        <taxon>Actinomycetes</taxon>
        <taxon>Pseudonocardiales</taxon>
        <taxon>Pseudonocardiaceae</taxon>
        <taxon>Saccharothrix</taxon>
    </lineage>
</organism>